<dbReference type="SUPFAM" id="SSF160240">
    <property type="entry name" value="Cation efflux protein cytoplasmic domain-like"/>
    <property type="match status" value="1"/>
</dbReference>
<sequence>MSSAHTTHSTTRTLWIAIALGIITLVIEIIGGIKAGSLALLSDASHVFSDLLALGITLFALRLAAKPSTSQRTFGYHRAEIFGALINGLLLLIMAASISVEAWQRLSVPHEIKGGLVSLIGFIGIMPNVWTVLQLRKSENLNIKSAFLHALGDTFSSVAVVASGIAIAITGISAFDGVASFFVVLLLIVGAVRLLRQVVVIFLEGTPPGIDREKISKLVCALQGVRSTHDVHLWTLCSDVVYFTGHLVLDAPDLKNAQAVVSRATDALDKEGVHHVTLQTETPDHACTRKEVCEIIH</sequence>
<accession>A0A1F7UPL1</accession>
<dbReference type="InterPro" id="IPR002524">
    <property type="entry name" value="Cation_efflux"/>
</dbReference>
<feature type="transmembrane region" description="Helical" evidence="8">
    <location>
        <begin position="112"/>
        <end position="133"/>
    </location>
</feature>
<evidence type="ECO:0000256" key="1">
    <source>
        <dbReference type="ARBA" id="ARBA00004141"/>
    </source>
</evidence>
<name>A0A1F7UPL1_9BACT</name>
<comment type="similarity">
    <text evidence="2">Belongs to the cation diffusion facilitator (CDF) transporter (TC 2.A.4) family. SLC30A subfamily.</text>
</comment>
<evidence type="ECO:0000256" key="6">
    <source>
        <dbReference type="ARBA" id="ARBA00023065"/>
    </source>
</evidence>
<comment type="caution">
    <text evidence="11">The sequence shown here is derived from an EMBL/GenBank/DDBJ whole genome shotgun (WGS) entry which is preliminary data.</text>
</comment>
<dbReference type="InterPro" id="IPR027470">
    <property type="entry name" value="Cation_efflux_CTD"/>
</dbReference>
<dbReference type="Pfam" id="PF01545">
    <property type="entry name" value="Cation_efflux"/>
    <property type="match status" value="1"/>
</dbReference>
<dbReference type="InterPro" id="IPR050681">
    <property type="entry name" value="CDF/SLC30A"/>
</dbReference>
<keyword evidence="5 8" id="KW-1133">Transmembrane helix</keyword>
<evidence type="ECO:0008006" key="13">
    <source>
        <dbReference type="Google" id="ProtNLM"/>
    </source>
</evidence>
<dbReference type="GO" id="GO:0005385">
    <property type="term" value="F:zinc ion transmembrane transporter activity"/>
    <property type="evidence" value="ECO:0007669"/>
    <property type="project" value="TreeGrafter"/>
</dbReference>
<reference evidence="11 12" key="1">
    <citation type="journal article" date="2016" name="Nat. Commun.">
        <title>Thousands of microbial genomes shed light on interconnected biogeochemical processes in an aquifer system.</title>
        <authorList>
            <person name="Anantharaman K."/>
            <person name="Brown C.T."/>
            <person name="Hug L.A."/>
            <person name="Sharon I."/>
            <person name="Castelle C.J."/>
            <person name="Probst A.J."/>
            <person name="Thomas B.C."/>
            <person name="Singh A."/>
            <person name="Wilkins M.J."/>
            <person name="Karaoz U."/>
            <person name="Brodie E.L."/>
            <person name="Williams K.H."/>
            <person name="Hubbard S.S."/>
            <person name="Banfield J.F."/>
        </authorList>
    </citation>
    <scope>NUCLEOTIDE SEQUENCE [LARGE SCALE GENOMIC DNA]</scope>
</reference>
<dbReference type="PANTHER" id="PTHR11562:SF17">
    <property type="entry name" value="RE54080P-RELATED"/>
    <property type="match status" value="1"/>
</dbReference>
<feature type="transmembrane region" description="Helical" evidence="8">
    <location>
        <begin position="81"/>
        <end position="100"/>
    </location>
</feature>
<evidence type="ECO:0000259" key="9">
    <source>
        <dbReference type="Pfam" id="PF01545"/>
    </source>
</evidence>
<dbReference type="GO" id="GO:0005886">
    <property type="term" value="C:plasma membrane"/>
    <property type="evidence" value="ECO:0007669"/>
    <property type="project" value="TreeGrafter"/>
</dbReference>
<organism evidence="11 12">
    <name type="scientific">Candidatus Uhrbacteria bacterium RIFCSPLOWO2_01_FULL_47_24</name>
    <dbReference type="NCBI Taxonomy" id="1802401"/>
    <lineage>
        <taxon>Bacteria</taxon>
        <taxon>Candidatus Uhriibacteriota</taxon>
    </lineage>
</organism>
<evidence type="ECO:0000256" key="4">
    <source>
        <dbReference type="ARBA" id="ARBA00022692"/>
    </source>
</evidence>
<dbReference type="AlphaFoldDB" id="A0A1F7UPL1"/>
<dbReference type="Gene3D" id="1.20.1510.10">
    <property type="entry name" value="Cation efflux protein transmembrane domain"/>
    <property type="match status" value="1"/>
</dbReference>
<dbReference type="InterPro" id="IPR036837">
    <property type="entry name" value="Cation_efflux_CTD_sf"/>
</dbReference>
<feature type="transmembrane region" description="Helical" evidence="8">
    <location>
        <begin position="181"/>
        <end position="203"/>
    </location>
</feature>
<feature type="transmembrane region" description="Helical" evidence="8">
    <location>
        <begin position="154"/>
        <end position="175"/>
    </location>
</feature>
<dbReference type="SUPFAM" id="SSF161111">
    <property type="entry name" value="Cation efflux protein transmembrane domain-like"/>
    <property type="match status" value="1"/>
</dbReference>
<dbReference type="NCBIfam" id="TIGR01297">
    <property type="entry name" value="CDF"/>
    <property type="match status" value="1"/>
</dbReference>
<dbReference type="InterPro" id="IPR058533">
    <property type="entry name" value="Cation_efflux_TM"/>
</dbReference>
<keyword evidence="6" id="KW-0406">Ion transport</keyword>
<dbReference type="Pfam" id="PF16916">
    <property type="entry name" value="ZT_dimer"/>
    <property type="match status" value="1"/>
</dbReference>
<keyword evidence="3" id="KW-0813">Transport</keyword>
<feature type="transmembrane region" description="Helical" evidence="8">
    <location>
        <begin position="12"/>
        <end position="33"/>
    </location>
</feature>
<dbReference type="Proteomes" id="UP000176897">
    <property type="component" value="Unassembled WGS sequence"/>
</dbReference>
<keyword evidence="4 8" id="KW-0812">Transmembrane</keyword>
<evidence type="ECO:0000256" key="3">
    <source>
        <dbReference type="ARBA" id="ARBA00022448"/>
    </source>
</evidence>
<evidence type="ECO:0000256" key="8">
    <source>
        <dbReference type="SAM" id="Phobius"/>
    </source>
</evidence>
<proteinExistence type="inferred from homology"/>
<feature type="domain" description="Cation efflux protein cytoplasmic" evidence="10">
    <location>
        <begin position="207"/>
        <end position="281"/>
    </location>
</feature>
<dbReference type="PANTHER" id="PTHR11562">
    <property type="entry name" value="CATION EFFLUX PROTEIN/ ZINC TRANSPORTER"/>
    <property type="match status" value="1"/>
</dbReference>
<feature type="domain" description="Cation efflux protein transmembrane" evidence="9">
    <location>
        <begin position="14"/>
        <end position="202"/>
    </location>
</feature>
<dbReference type="InterPro" id="IPR027469">
    <property type="entry name" value="Cation_efflux_TMD_sf"/>
</dbReference>
<evidence type="ECO:0000256" key="2">
    <source>
        <dbReference type="ARBA" id="ARBA00008873"/>
    </source>
</evidence>
<protein>
    <recommendedName>
        <fullName evidence="13">Cation efflux protein cytoplasmic domain-containing protein</fullName>
    </recommendedName>
</protein>
<feature type="transmembrane region" description="Helical" evidence="8">
    <location>
        <begin position="39"/>
        <end position="61"/>
    </location>
</feature>
<dbReference type="STRING" id="1802401.A3B21_01985"/>
<evidence type="ECO:0000256" key="7">
    <source>
        <dbReference type="ARBA" id="ARBA00023136"/>
    </source>
</evidence>
<gene>
    <name evidence="11" type="ORF">A3B21_01985</name>
</gene>
<evidence type="ECO:0000313" key="12">
    <source>
        <dbReference type="Proteomes" id="UP000176897"/>
    </source>
</evidence>
<evidence type="ECO:0000256" key="5">
    <source>
        <dbReference type="ARBA" id="ARBA00022989"/>
    </source>
</evidence>
<evidence type="ECO:0000313" key="11">
    <source>
        <dbReference type="EMBL" id="OGL80206.1"/>
    </source>
</evidence>
<keyword evidence="7 8" id="KW-0472">Membrane</keyword>
<evidence type="ECO:0000259" key="10">
    <source>
        <dbReference type="Pfam" id="PF16916"/>
    </source>
</evidence>
<dbReference type="EMBL" id="MGEJ01000014">
    <property type="protein sequence ID" value="OGL80206.1"/>
    <property type="molecule type" value="Genomic_DNA"/>
</dbReference>
<comment type="subcellular location">
    <subcellularLocation>
        <location evidence="1">Membrane</location>
        <topology evidence="1">Multi-pass membrane protein</topology>
    </subcellularLocation>
</comment>